<feature type="compositionally biased region" description="Basic residues" evidence="4">
    <location>
        <begin position="1"/>
        <end position="12"/>
    </location>
</feature>
<dbReference type="PANTHER" id="PTHR15367">
    <property type="entry name" value="DNA-DIRECTED RNA POLYMERASE III"/>
    <property type="match status" value="1"/>
</dbReference>
<evidence type="ECO:0008006" key="7">
    <source>
        <dbReference type="Google" id="ProtNLM"/>
    </source>
</evidence>
<accession>A0AAW1R9T9</accession>
<evidence type="ECO:0000256" key="2">
    <source>
        <dbReference type="ARBA" id="ARBA00008352"/>
    </source>
</evidence>
<dbReference type="GO" id="GO:0005666">
    <property type="term" value="C:RNA polymerase III complex"/>
    <property type="evidence" value="ECO:0007669"/>
    <property type="project" value="TreeGrafter"/>
</dbReference>
<dbReference type="Proteomes" id="UP001489004">
    <property type="component" value="Unassembled WGS sequence"/>
</dbReference>
<dbReference type="EMBL" id="JALJOR010000001">
    <property type="protein sequence ID" value="KAK9830521.1"/>
    <property type="molecule type" value="Genomic_DNA"/>
</dbReference>
<feature type="region of interest" description="Disordered" evidence="4">
    <location>
        <begin position="1"/>
        <end position="58"/>
    </location>
</feature>
<name>A0AAW1R9T9_9CHLO</name>
<gene>
    <name evidence="5" type="ORF">WJX72_012199</name>
</gene>
<evidence type="ECO:0000313" key="6">
    <source>
        <dbReference type="Proteomes" id="UP001489004"/>
    </source>
</evidence>
<organism evidence="5 6">
    <name type="scientific">[Myrmecia] bisecta</name>
    <dbReference type="NCBI Taxonomy" id="41462"/>
    <lineage>
        <taxon>Eukaryota</taxon>
        <taxon>Viridiplantae</taxon>
        <taxon>Chlorophyta</taxon>
        <taxon>core chlorophytes</taxon>
        <taxon>Trebouxiophyceae</taxon>
        <taxon>Trebouxiales</taxon>
        <taxon>Trebouxiaceae</taxon>
        <taxon>Myrmecia</taxon>
    </lineage>
</organism>
<dbReference type="AlphaFoldDB" id="A0AAW1R9T9"/>
<feature type="compositionally biased region" description="Acidic residues" evidence="4">
    <location>
        <begin position="197"/>
        <end position="244"/>
    </location>
</feature>
<dbReference type="GO" id="GO:0006383">
    <property type="term" value="P:transcription by RNA polymerase III"/>
    <property type="evidence" value="ECO:0007669"/>
    <property type="project" value="InterPro"/>
</dbReference>
<dbReference type="PANTHER" id="PTHR15367:SF2">
    <property type="entry name" value="DNA-DIRECTED RNA POLYMERASE III SUBUNIT"/>
    <property type="match status" value="1"/>
</dbReference>
<feature type="compositionally biased region" description="Low complexity" evidence="4">
    <location>
        <begin position="134"/>
        <end position="149"/>
    </location>
</feature>
<evidence type="ECO:0000256" key="1">
    <source>
        <dbReference type="ARBA" id="ARBA00004123"/>
    </source>
</evidence>
<keyword evidence="3" id="KW-0539">Nucleus</keyword>
<comment type="caution">
    <text evidence="5">The sequence shown here is derived from an EMBL/GenBank/DDBJ whole genome shotgun (WGS) entry which is preliminary data.</text>
</comment>
<comment type="similarity">
    <text evidence="2">Belongs to the eukaryotic RPC7 RNA polymerase subunit family.</text>
</comment>
<keyword evidence="6" id="KW-1185">Reference proteome</keyword>
<evidence type="ECO:0000256" key="3">
    <source>
        <dbReference type="ARBA" id="ARBA00023242"/>
    </source>
</evidence>
<sequence>MQAGRGRGRGRGRGGAPGPTARDDEGKVVPTEVSGPPPLFPEMERMPPVPNLRPEDERLLHRRRDLMRSYKRSAFYIEEPKPKKVGLAADLERYSNKFAATPQTQRPALHSVVALQPKYFPEELYSSKDRKASSKAASSQAQKKFWAASEARKAGETSNLFDDLAKLEDADEAGGGGAGPSGRAAGGGEEKRKEGAPPEEEEDLEAEEEEEDGFVEDDDYYQGENFDDDDGYDDYDDGDEGPIY</sequence>
<reference evidence="5 6" key="1">
    <citation type="journal article" date="2024" name="Nat. Commun.">
        <title>Phylogenomics reveals the evolutionary origins of lichenization in chlorophyte algae.</title>
        <authorList>
            <person name="Puginier C."/>
            <person name="Libourel C."/>
            <person name="Otte J."/>
            <person name="Skaloud P."/>
            <person name="Haon M."/>
            <person name="Grisel S."/>
            <person name="Petersen M."/>
            <person name="Berrin J.G."/>
            <person name="Delaux P.M."/>
            <person name="Dal Grande F."/>
            <person name="Keller J."/>
        </authorList>
    </citation>
    <scope>NUCLEOTIDE SEQUENCE [LARGE SCALE GENOMIC DNA]</scope>
    <source>
        <strain evidence="5 6">SAG 2043</strain>
    </source>
</reference>
<proteinExistence type="inferred from homology"/>
<feature type="region of interest" description="Disordered" evidence="4">
    <location>
        <begin position="126"/>
        <end position="244"/>
    </location>
</feature>
<evidence type="ECO:0000256" key="4">
    <source>
        <dbReference type="SAM" id="MobiDB-lite"/>
    </source>
</evidence>
<dbReference type="InterPro" id="IPR024661">
    <property type="entry name" value="RNA_pol_III_Rpc31"/>
</dbReference>
<feature type="compositionally biased region" description="Gly residues" evidence="4">
    <location>
        <begin position="173"/>
        <end position="187"/>
    </location>
</feature>
<dbReference type="Pfam" id="PF11705">
    <property type="entry name" value="RNA_pol_3_Rpc31"/>
    <property type="match status" value="1"/>
</dbReference>
<evidence type="ECO:0000313" key="5">
    <source>
        <dbReference type="EMBL" id="KAK9830521.1"/>
    </source>
</evidence>
<protein>
    <recommendedName>
        <fullName evidence="7">DNA-directed RNA polymerase III subunit</fullName>
    </recommendedName>
</protein>
<comment type="subcellular location">
    <subcellularLocation>
        <location evidence="1">Nucleus</location>
    </subcellularLocation>
</comment>